<evidence type="ECO:0000256" key="1">
    <source>
        <dbReference type="SAM" id="SignalP"/>
    </source>
</evidence>
<dbReference type="Proteomes" id="UP000189462">
    <property type="component" value="Unassembled WGS sequence"/>
</dbReference>
<evidence type="ECO:0000313" key="3">
    <source>
        <dbReference type="Proteomes" id="UP000189462"/>
    </source>
</evidence>
<gene>
    <name evidence="2" type="ORF">B1C78_00335</name>
</gene>
<dbReference type="RefSeq" id="WP_077277157.1">
    <property type="nucleotide sequence ID" value="NZ_MVBK01000001.1"/>
</dbReference>
<accession>A0A1V3NV27</accession>
<protein>
    <submittedName>
        <fullName evidence="2">Integrating conjugative element protein</fullName>
    </submittedName>
</protein>
<dbReference type="Pfam" id="PF11920">
    <property type="entry name" value="DUF3438"/>
    <property type="match status" value="1"/>
</dbReference>
<dbReference type="NCBIfam" id="TIGR03749">
    <property type="entry name" value="conj_TIGR03749"/>
    <property type="match status" value="1"/>
</dbReference>
<feature type="signal peptide" evidence="1">
    <location>
        <begin position="1"/>
        <end position="22"/>
    </location>
</feature>
<name>A0A1V3NV27_9GAMM</name>
<keyword evidence="1" id="KW-0732">Signal</keyword>
<proteinExistence type="predicted"/>
<evidence type="ECO:0000313" key="2">
    <source>
        <dbReference type="EMBL" id="OOG28824.1"/>
    </source>
</evidence>
<sequence>MRPGFLTSLLLFALAALGVAQAGEPASPDRVLWDRTPIRIALPVGHERIVHFPVEVRVGVPARLEGLLRTFNVDGSVYWLAHAPFESVRVVIEGLDDGRVYLVDLEAREGDALAPLAVMERETSSDPRRGARDDAERHQNLDYVTLTRFAAQQMYAPERLRPSHPGVVRTPVARSEVPLVRGAAVRAEPLISWRHGAMYVTVVKLVNESADPLVLDPRDLRYDWLAATFQHARLLPAGDEADTTAVYLISRRPFDETVWGAR</sequence>
<dbReference type="EMBL" id="MVBK01000001">
    <property type="protein sequence ID" value="OOG28824.1"/>
    <property type="molecule type" value="Genomic_DNA"/>
</dbReference>
<dbReference type="InterPro" id="IPR021844">
    <property type="entry name" value="Integr_conj_element_PFL4704"/>
</dbReference>
<comment type="caution">
    <text evidence="2">The sequence shown here is derived from an EMBL/GenBank/DDBJ whole genome shotgun (WGS) entry which is preliminary data.</text>
</comment>
<dbReference type="OrthoDB" id="7064293at2"/>
<dbReference type="AlphaFoldDB" id="A0A1V3NV27"/>
<reference evidence="2 3" key="1">
    <citation type="submission" date="2017-02" db="EMBL/GenBank/DDBJ databases">
        <title>Genomic diversity within the haloalkaliphilic genus Thioalkalivibrio.</title>
        <authorList>
            <person name="Ahn A.-C."/>
            <person name="Meier-Kolthoff J."/>
            <person name="Overmars L."/>
            <person name="Richter M."/>
            <person name="Woyke T."/>
            <person name="Sorokin D.Y."/>
            <person name="Muyzer G."/>
        </authorList>
    </citation>
    <scope>NUCLEOTIDE SEQUENCE [LARGE SCALE GENOMIC DNA]</scope>
    <source>
        <strain evidence="2 3">ALJD</strain>
    </source>
</reference>
<organism evidence="2 3">
    <name type="scientific">Thioalkalivibrio denitrificans</name>
    <dbReference type="NCBI Taxonomy" id="108003"/>
    <lineage>
        <taxon>Bacteria</taxon>
        <taxon>Pseudomonadati</taxon>
        <taxon>Pseudomonadota</taxon>
        <taxon>Gammaproteobacteria</taxon>
        <taxon>Chromatiales</taxon>
        <taxon>Ectothiorhodospiraceae</taxon>
        <taxon>Thioalkalivibrio</taxon>
    </lineage>
</organism>
<dbReference type="STRING" id="108003.B1C78_00335"/>
<feature type="chain" id="PRO_5012483035" evidence="1">
    <location>
        <begin position="23"/>
        <end position="262"/>
    </location>
</feature>
<keyword evidence="3" id="KW-1185">Reference proteome</keyword>